<sequence>MRVLIIEDNCDLASNMFDFLENKGHIPDAAGDGITGLHLAIANQYDAIVLDLMLPGMDGITLCRKLRSEGGKTTPVLMITGRDTLDDKIAGLEAGADDYLIKPAELREVELRLRVLYRRSCEYAQKQKTMVVEDLSLDPFTCSVRRGDKTIDLPPISYRILEMLMARSPHVVKRDDIQRIVWGEGRPDSDSLRAHMHLLRDLIDKPYQQKLLHTLRGFGYQLASPEIHSKYHGTNLS</sequence>
<evidence type="ECO:0000256" key="2">
    <source>
        <dbReference type="ARBA" id="ARBA00023012"/>
    </source>
</evidence>
<accession>A0A1J5RVM3</accession>
<dbReference type="GO" id="GO:0006355">
    <property type="term" value="P:regulation of DNA-templated transcription"/>
    <property type="evidence" value="ECO:0007669"/>
    <property type="project" value="InterPro"/>
</dbReference>
<gene>
    <name evidence="8" type="primary">mprA_15</name>
    <name evidence="8" type="ORF">GALL_218780</name>
</gene>
<evidence type="ECO:0000256" key="5">
    <source>
        <dbReference type="ARBA" id="ARBA00023163"/>
    </source>
</evidence>
<dbReference type="PROSITE" id="PS50110">
    <property type="entry name" value="RESPONSE_REGULATORY"/>
    <property type="match status" value="1"/>
</dbReference>
<reference evidence="8" key="1">
    <citation type="submission" date="2016-10" db="EMBL/GenBank/DDBJ databases">
        <title>Sequence of Gallionella enrichment culture.</title>
        <authorList>
            <person name="Poehlein A."/>
            <person name="Muehling M."/>
            <person name="Daniel R."/>
        </authorList>
    </citation>
    <scope>NUCLEOTIDE SEQUENCE</scope>
</reference>
<name>A0A1J5RVM3_9ZZZZ</name>
<dbReference type="Pfam" id="PF00072">
    <property type="entry name" value="Response_reg"/>
    <property type="match status" value="1"/>
</dbReference>
<dbReference type="Gene3D" id="1.10.10.10">
    <property type="entry name" value="Winged helix-like DNA-binding domain superfamily/Winged helix DNA-binding domain"/>
    <property type="match status" value="1"/>
</dbReference>
<evidence type="ECO:0000256" key="1">
    <source>
        <dbReference type="ARBA" id="ARBA00022553"/>
    </source>
</evidence>
<dbReference type="SMART" id="SM00448">
    <property type="entry name" value="REC"/>
    <property type="match status" value="1"/>
</dbReference>
<evidence type="ECO:0000256" key="3">
    <source>
        <dbReference type="ARBA" id="ARBA00023015"/>
    </source>
</evidence>
<evidence type="ECO:0000259" key="6">
    <source>
        <dbReference type="PROSITE" id="PS50110"/>
    </source>
</evidence>
<dbReference type="GO" id="GO:0000976">
    <property type="term" value="F:transcription cis-regulatory region binding"/>
    <property type="evidence" value="ECO:0007669"/>
    <property type="project" value="TreeGrafter"/>
</dbReference>
<dbReference type="AlphaFoldDB" id="A0A1J5RVM3"/>
<evidence type="ECO:0000256" key="4">
    <source>
        <dbReference type="ARBA" id="ARBA00023125"/>
    </source>
</evidence>
<dbReference type="PANTHER" id="PTHR48111">
    <property type="entry name" value="REGULATOR OF RPOS"/>
    <property type="match status" value="1"/>
</dbReference>
<dbReference type="PROSITE" id="PS51755">
    <property type="entry name" value="OMPR_PHOB"/>
    <property type="match status" value="1"/>
</dbReference>
<dbReference type="Gene3D" id="3.40.50.2300">
    <property type="match status" value="1"/>
</dbReference>
<protein>
    <submittedName>
        <fullName evidence="8">Response regulator MprA</fullName>
    </submittedName>
</protein>
<dbReference type="GO" id="GO:0032993">
    <property type="term" value="C:protein-DNA complex"/>
    <property type="evidence" value="ECO:0007669"/>
    <property type="project" value="TreeGrafter"/>
</dbReference>
<keyword evidence="5" id="KW-0804">Transcription</keyword>
<comment type="caution">
    <text evidence="8">The sequence shown here is derived from an EMBL/GenBank/DDBJ whole genome shotgun (WGS) entry which is preliminary data.</text>
</comment>
<keyword evidence="3" id="KW-0805">Transcription regulation</keyword>
<dbReference type="InterPro" id="IPR011006">
    <property type="entry name" value="CheY-like_superfamily"/>
</dbReference>
<organism evidence="8">
    <name type="scientific">mine drainage metagenome</name>
    <dbReference type="NCBI Taxonomy" id="410659"/>
    <lineage>
        <taxon>unclassified sequences</taxon>
        <taxon>metagenomes</taxon>
        <taxon>ecological metagenomes</taxon>
    </lineage>
</organism>
<dbReference type="InterPro" id="IPR036388">
    <property type="entry name" value="WH-like_DNA-bd_sf"/>
</dbReference>
<feature type="domain" description="Response regulatory" evidence="6">
    <location>
        <begin position="2"/>
        <end position="117"/>
    </location>
</feature>
<dbReference type="SUPFAM" id="SSF52172">
    <property type="entry name" value="CheY-like"/>
    <property type="match status" value="1"/>
</dbReference>
<dbReference type="CDD" id="cd00383">
    <property type="entry name" value="trans_reg_C"/>
    <property type="match status" value="1"/>
</dbReference>
<evidence type="ECO:0000313" key="8">
    <source>
        <dbReference type="EMBL" id="OIQ96124.1"/>
    </source>
</evidence>
<dbReference type="PANTHER" id="PTHR48111:SF22">
    <property type="entry name" value="REGULATOR OF RPOS"/>
    <property type="match status" value="1"/>
</dbReference>
<dbReference type="CDD" id="cd19935">
    <property type="entry name" value="REC_OmpR_CusR-like"/>
    <property type="match status" value="1"/>
</dbReference>
<feature type="domain" description="OmpR/PhoB-type" evidence="7">
    <location>
        <begin position="127"/>
        <end position="224"/>
    </location>
</feature>
<proteinExistence type="predicted"/>
<keyword evidence="2" id="KW-0902">Two-component regulatory system</keyword>
<dbReference type="Pfam" id="PF00486">
    <property type="entry name" value="Trans_reg_C"/>
    <property type="match status" value="1"/>
</dbReference>
<dbReference type="GO" id="GO:0005829">
    <property type="term" value="C:cytosol"/>
    <property type="evidence" value="ECO:0007669"/>
    <property type="project" value="TreeGrafter"/>
</dbReference>
<dbReference type="InterPro" id="IPR001789">
    <property type="entry name" value="Sig_transdc_resp-reg_receiver"/>
</dbReference>
<dbReference type="GO" id="GO:0000156">
    <property type="term" value="F:phosphorelay response regulator activity"/>
    <property type="evidence" value="ECO:0007669"/>
    <property type="project" value="TreeGrafter"/>
</dbReference>
<dbReference type="EMBL" id="MLJW01000154">
    <property type="protein sequence ID" value="OIQ96124.1"/>
    <property type="molecule type" value="Genomic_DNA"/>
</dbReference>
<keyword evidence="1" id="KW-0597">Phosphoprotein</keyword>
<evidence type="ECO:0000259" key="7">
    <source>
        <dbReference type="PROSITE" id="PS51755"/>
    </source>
</evidence>
<dbReference type="InterPro" id="IPR001867">
    <property type="entry name" value="OmpR/PhoB-type_DNA-bd"/>
</dbReference>
<dbReference type="InterPro" id="IPR039420">
    <property type="entry name" value="WalR-like"/>
</dbReference>
<dbReference type="SMART" id="SM00862">
    <property type="entry name" value="Trans_reg_C"/>
    <property type="match status" value="1"/>
</dbReference>
<keyword evidence="4" id="KW-0238">DNA-binding</keyword>